<evidence type="ECO:0000313" key="3">
    <source>
        <dbReference type="Proteomes" id="UP000585474"/>
    </source>
</evidence>
<protein>
    <submittedName>
        <fullName evidence="2">Sorting nexin 1</fullName>
    </submittedName>
</protein>
<dbReference type="AlphaFoldDB" id="A0A7J0FJ20"/>
<dbReference type="PANTHER" id="PTHR10555">
    <property type="entry name" value="SORTING NEXIN"/>
    <property type="match status" value="1"/>
</dbReference>
<dbReference type="GO" id="GO:0035091">
    <property type="term" value="F:phosphatidylinositol binding"/>
    <property type="evidence" value="ECO:0007669"/>
    <property type="project" value="TreeGrafter"/>
</dbReference>
<gene>
    <name evidence="2" type="ORF">Acr_12g0004480</name>
</gene>
<dbReference type="Proteomes" id="UP000585474">
    <property type="component" value="Unassembled WGS sequence"/>
</dbReference>
<reference evidence="2 3" key="1">
    <citation type="submission" date="2019-07" db="EMBL/GenBank/DDBJ databases">
        <title>De Novo Assembly of kiwifruit Actinidia rufa.</title>
        <authorList>
            <person name="Sugita-Konishi S."/>
            <person name="Sato K."/>
            <person name="Mori E."/>
            <person name="Abe Y."/>
            <person name="Kisaki G."/>
            <person name="Hamano K."/>
            <person name="Suezawa K."/>
            <person name="Otani M."/>
            <person name="Fukuda T."/>
            <person name="Manabe T."/>
            <person name="Gomi K."/>
            <person name="Tabuchi M."/>
            <person name="Akimitsu K."/>
            <person name="Kataoka I."/>
        </authorList>
    </citation>
    <scope>NUCLEOTIDE SEQUENCE [LARGE SCALE GENOMIC DNA]</scope>
    <source>
        <strain evidence="3">cv. Fuchu</strain>
    </source>
</reference>
<evidence type="ECO:0000259" key="1">
    <source>
        <dbReference type="Pfam" id="PF09325"/>
    </source>
</evidence>
<dbReference type="Pfam" id="PF09325">
    <property type="entry name" value="Vps5"/>
    <property type="match status" value="1"/>
</dbReference>
<accession>A0A7J0FJ20</accession>
<dbReference type="PANTHER" id="PTHR10555:SF170">
    <property type="entry name" value="FI18122P1"/>
    <property type="match status" value="1"/>
</dbReference>
<comment type="caution">
    <text evidence="2">The sequence shown here is derived from an EMBL/GenBank/DDBJ whole genome shotgun (WGS) entry which is preliminary data.</text>
</comment>
<dbReference type="EMBL" id="BJWL01000012">
    <property type="protein sequence ID" value="GFY97907.1"/>
    <property type="molecule type" value="Genomic_DNA"/>
</dbReference>
<proteinExistence type="predicted"/>
<evidence type="ECO:0000313" key="2">
    <source>
        <dbReference type="EMBL" id="GFY97907.1"/>
    </source>
</evidence>
<dbReference type="OrthoDB" id="5227681at2759"/>
<dbReference type="CDD" id="cd07596">
    <property type="entry name" value="BAR_SNX"/>
    <property type="match status" value="1"/>
</dbReference>
<dbReference type="InterPro" id="IPR015404">
    <property type="entry name" value="Vps5_C"/>
</dbReference>
<dbReference type="Gene3D" id="1.20.1270.60">
    <property type="entry name" value="Arfaptin homology (AH) domain/BAR domain"/>
    <property type="match status" value="1"/>
</dbReference>
<dbReference type="InterPro" id="IPR027267">
    <property type="entry name" value="AH/BAR_dom_sf"/>
</dbReference>
<feature type="domain" description="Sorting nexin/Vps5-like C-terminal" evidence="1">
    <location>
        <begin position="33"/>
        <end position="263"/>
    </location>
</feature>
<keyword evidence="3" id="KW-1185">Reference proteome</keyword>
<sequence length="271" mass="30994">MGATTAPRGTMERARLQETGIFKKKPADLMQIFKDVQSKVSDIVLGKEKPVEESNPEYEKLKHYIFELEDHLAEAQKHAYRLVKRHRELGQSLSDFGKAVKLLGACEENALGKVFSELGAKSEILSIKLQKEAHHLLMNFEEPLKDYVRAVQSIKATIAERANAFRQHCELAETIKLKEIDMNKLRLIRSEKLPEAERDYEVLKADSEEATRRFEMIVRLMKDEIVRFQEQKTLDMGLAFHEFAKGQAHLANSIADAWRSLLPKLEACSSS</sequence>
<dbReference type="GO" id="GO:0005768">
    <property type="term" value="C:endosome"/>
    <property type="evidence" value="ECO:0007669"/>
    <property type="project" value="TreeGrafter"/>
</dbReference>
<dbReference type="FunFam" id="1.20.1270.60:FF:000044">
    <property type="entry name" value="Sorting nexin 1"/>
    <property type="match status" value="1"/>
</dbReference>
<dbReference type="SUPFAM" id="SSF103657">
    <property type="entry name" value="BAR/IMD domain-like"/>
    <property type="match status" value="1"/>
</dbReference>
<name>A0A7J0FJ20_9ERIC</name>
<organism evidence="2 3">
    <name type="scientific">Actinidia rufa</name>
    <dbReference type="NCBI Taxonomy" id="165716"/>
    <lineage>
        <taxon>Eukaryota</taxon>
        <taxon>Viridiplantae</taxon>
        <taxon>Streptophyta</taxon>
        <taxon>Embryophyta</taxon>
        <taxon>Tracheophyta</taxon>
        <taxon>Spermatophyta</taxon>
        <taxon>Magnoliopsida</taxon>
        <taxon>eudicotyledons</taxon>
        <taxon>Gunneridae</taxon>
        <taxon>Pentapetalae</taxon>
        <taxon>asterids</taxon>
        <taxon>Ericales</taxon>
        <taxon>Actinidiaceae</taxon>
        <taxon>Actinidia</taxon>
    </lineage>
</organism>